<dbReference type="eggNOG" id="COG0790">
    <property type="taxonomic scope" value="Bacteria"/>
</dbReference>
<name>F4QS88_9CAUL</name>
<accession>F4QS88</accession>
<sequence length="461" mass="50874">MKRIWLGLAAIALLSAPNVHAKDTSPPSADLIIGWREIGQDYAGRALAAEGKAKWQNYEKAETWWRKAADAGDAEALYLLGNLYARHYSITGAAGWYLRAAQGGHIQAMVILGTYYAEGRDDFQADAFEAERWWLMAAQAGNAEAQYRVGSLYHTRALGEPDHVKGALWQRRAADQDWPAAVSQVCRALLEFAPEQAEPYCAKPAMANHPQQLTVLGLNHAYGWNGAPVDSGLALGHLRQASAQGEAVATSTLGRLYEGGLFLPKDPAQAAGLYRQAMLQSNAQAAWFLGQLYETGQGVAADREESNRLRWLSVQAATRANLMTTPQQAWKARHPEFQGNWLAAHEVSWWNSPLGTWTVETTLPDGTMTEIGASDYLGLLAQDAYPVRALEDEVVGSVLLHCRWNRGELDNCLVLEETPAGYGFAAAAVDLYARAGRLKQKDEWIRQSKGKSTYIRFRFRL</sequence>
<evidence type="ECO:0000313" key="3">
    <source>
        <dbReference type="Proteomes" id="UP000006512"/>
    </source>
</evidence>
<dbReference type="SUPFAM" id="SSF81901">
    <property type="entry name" value="HCP-like"/>
    <property type="match status" value="2"/>
</dbReference>
<gene>
    <name evidence="2" type="ORF">ABI_40250</name>
</gene>
<feature type="chain" id="PRO_5003314396" evidence="1">
    <location>
        <begin position="22"/>
        <end position="461"/>
    </location>
</feature>
<keyword evidence="1" id="KW-0732">Signal</keyword>
<dbReference type="SMART" id="SM00671">
    <property type="entry name" value="SEL1"/>
    <property type="match status" value="7"/>
</dbReference>
<dbReference type="HOGENOM" id="CLU_592705_0_0_5"/>
<evidence type="ECO:0000256" key="1">
    <source>
        <dbReference type="SAM" id="SignalP"/>
    </source>
</evidence>
<evidence type="ECO:0000313" key="2">
    <source>
        <dbReference type="EMBL" id="EGF89608.1"/>
    </source>
</evidence>
<dbReference type="Gene3D" id="1.25.40.10">
    <property type="entry name" value="Tetratricopeptide repeat domain"/>
    <property type="match status" value="2"/>
</dbReference>
<reference evidence="3" key="1">
    <citation type="submission" date="2011-03" db="EMBL/GenBank/DDBJ databases">
        <title>Draft genome sequence of Brevundimonas diminuta.</title>
        <authorList>
            <person name="Brown P.J.B."/>
            <person name="Buechlein A."/>
            <person name="Hemmerich C."/>
            <person name="Brun Y.V."/>
        </authorList>
    </citation>
    <scope>NUCLEOTIDE SEQUENCE [LARGE SCALE GENOMIC DNA]</scope>
    <source>
        <strain evidence="3">C19</strain>
    </source>
</reference>
<protein>
    <submittedName>
        <fullName evidence="2">Sel1 repeat family protein</fullName>
    </submittedName>
</protein>
<dbReference type="AlphaFoldDB" id="F4QS88"/>
<dbReference type="Pfam" id="PF08238">
    <property type="entry name" value="Sel1"/>
    <property type="match status" value="6"/>
</dbReference>
<dbReference type="InterPro" id="IPR050767">
    <property type="entry name" value="Sel1_AlgK"/>
</dbReference>
<dbReference type="PANTHER" id="PTHR11102">
    <property type="entry name" value="SEL-1-LIKE PROTEIN"/>
    <property type="match status" value="1"/>
</dbReference>
<dbReference type="RefSeq" id="WP_006274803.1">
    <property type="nucleotide sequence ID" value="NZ_GL883080.1"/>
</dbReference>
<dbReference type="InterPro" id="IPR011990">
    <property type="entry name" value="TPR-like_helical_dom_sf"/>
</dbReference>
<dbReference type="PANTHER" id="PTHR11102:SF160">
    <property type="entry name" value="ERAD-ASSOCIATED E3 UBIQUITIN-PROTEIN LIGASE COMPONENT HRD3"/>
    <property type="match status" value="1"/>
</dbReference>
<dbReference type="OrthoDB" id="112232at2"/>
<keyword evidence="3" id="KW-1185">Reference proteome</keyword>
<dbReference type="InterPro" id="IPR006597">
    <property type="entry name" value="Sel1-like"/>
</dbReference>
<dbReference type="EMBL" id="GL883080">
    <property type="protein sequence ID" value="EGF89608.1"/>
    <property type="molecule type" value="Genomic_DNA"/>
</dbReference>
<dbReference type="STRING" id="715226.ABI_40250"/>
<proteinExistence type="predicted"/>
<organism evidence="2 3">
    <name type="scientific">Asticcacaulis biprosthecium C19</name>
    <dbReference type="NCBI Taxonomy" id="715226"/>
    <lineage>
        <taxon>Bacteria</taxon>
        <taxon>Pseudomonadati</taxon>
        <taxon>Pseudomonadota</taxon>
        <taxon>Alphaproteobacteria</taxon>
        <taxon>Caulobacterales</taxon>
        <taxon>Caulobacteraceae</taxon>
        <taxon>Asticcacaulis</taxon>
    </lineage>
</organism>
<feature type="signal peptide" evidence="1">
    <location>
        <begin position="1"/>
        <end position="21"/>
    </location>
</feature>
<dbReference type="Proteomes" id="UP000006512">
    <property type="component" value="Unassembled WGS sequence"/>
</dbReference>